<sequence length="162" mass="18313">MTVGFAEMWAAHPSNDTPAETSPCRRRDGSSAFANQCCVRMGECLTRCGIDISGFRGAFCWHGHGKRHPLKVEQFKNDLNSDEALFAPYYAEKHVKPRRGAQKTHHHFLGRQGIVVFRNFYGAGGQGDHIDLWNGVSNGKKLAQGGLDYFERSKEIWFWKIP</sequence>
<dbReference type="Proteomes" id="UP000198703">
    <property type="component" value="Unassembled WGS sequence"/>
</dbReference>
<evidence type="ECO:0000313" key="1">
    <source>
        <dbReference type="EMBL" id="SEA62009.1"/>
    </source>
</evidence>
<dbReference type="EMBL" id="FNQM01000007">
    <property type="protein sequence ID" value="SEA62009.1"/>
    <property type="molecule type" value="Genomic_DNA"/>
</dbReference>
<dbReference type="Pfam" id="PF14113">
    <property type="entry name" value="Tae4"/>
    <property type="match status" value="1"/>
</dbReference>
<dbReference type="RefSeq" id="WP_175478891.1">
    <property type="nucleotide sequence ID" value="NZ_FNQM01000007.1"/>
</dbReference>
<proteinExistence type="predicted"/>
<protein>
    <submittedName>
        <fullName evidence="1">Type VI secretion system (T6SS), amidase effector protein 4</fullName>
    </submittedName>
</protein>
<keyword evidence="2" id="KW-1185">Reference proteome</keyword>
<evidence type="ECO:0000313" key="2">
    <source>
        <dbReference type="Proteomes" id="UP000198703"/>
    </source>
</evidence>
<organism evidence="1 2">
    <name type="scientific">Rubrimonas cliftonensis</name>
    <dbReference type="NCBI Taxonomy" id="89524"/>
    <lineage>
        <taxon>Bacteria</taxon>
        <taxon>Pseudomonadati</taxon>
        <taxon>Pseudomonadota</taxon>
        <taxon>Alphaproteobacteria</taxon>
        <taxon>Rhodobacterales</taxon>
        <taxon>Paracoccaceae</taxon>
        <taxon>Rubrimonas</taxon>
    </lineage>
</organism>
<dbReference type="InterPro" id="IPR025562">
    <property type="entry name" value="Tae4"/>
</dbReference>
<dbReference type="Gene3D" id="3.90.1720.80">
    <property type="match status" value="1"/>
</dbReference>
<name>A0A1H4CNV6_9RHOB</name>
<dbReference type="AlphaFoldDB" id="A0A1H4CNV6"/>
<accession>A0A1H4CNV6</accession>
<gene>
    <name evidence="1" type="ORF">SAMN05444370_107167</name>
</gene>
<reference evidence="1 2" key="1">
    <citation type="submission" date="2016-10" db="EMBL/GenBank/DDBJ databases">
        <authorList>
            <person name="de Groot N.N."/>
        </authorList>
    </citation>
    <scope>NUCLEOTIDE SEQUENCE [LARGE SCALE GENOMIC DNA]</scope>
    <source>
        <strain evidence="1 2">DSM 15345</strain>
    </source>
</reference>